<evidence type="ECO:0000313" key="2">
    <source>
        <dbReference type="EMBL" id="WAR23364.1"/>
    </source>
</evidence>
<sequence length="140" mass="16047">MGSILGKTMEDNFKKQQEFMEKNQEIMLERQIQMQNQMRERQASMMIARSRDLFAWFGSFYAICALAGVAGFAKTKKPGPLIPLVPLSFIFGYQYDLAYGTKMERCREEATRVLLEEGSLIQLPRGLPTIQSIDAARQKK</sequence>
<dbReference type="InterPro" id="IPR019319">
    <property type="entry name" value="Plg-R(KT)"/>
</dbReference>
<evidence type="ECO:0000313" key="3">
    <source>
        <dbReference type="Proteomes" id="UP001164746"/>
    </source>
</evidence>
<evidence type="ECO:0000256" key="1">
    <source>
        <dbReference type="SAM" id="Phobius"/>
    </source>
</evidence>
<gene>
    <name evidence="2" type="ORF">MAR_037033</name>
</gene>
<protein>
    <submittedName>
        <fullName evidence="2">PLRKT-like protein</fullName>
    </submittedName>
</protein>
<name>A0ABY7FQC5_MYAAR</name>
<feature type="transmembrane region" description="Helical" evidence="1">
    <location>
        <begin position="53"/>
        <end position="73"/>
    </location>
</feature>
<keyword evidence="1" id="KW-0472">Membrane</keyword>
<dbReference type="PANTHER" id="PTHR13411">
    <property type="entry name" value="PLASMINOGEN RECEPTOR (KT)"/>
    <property type="match status" value="1"/>
</dbReference>
<keyword evidence="1" id="KW-0812">Transmembrane</keyword>
<dbReference type="PANTHER" id="PTHR13411:SF6">
    <property type="entry name" value="PLASMINOGEN RECEPTOR (KT)"/>
    <property type="match status" value="1"/>
</dbReference>
<proteinExistence type="predicted"/>
<dbReference type="Pfam" id="PF10166">
    <property type="entry name" value="DUF2368"/>
    <property type="match status" value="1"/>
</dbReference>
<feature type="transmembrane region" description="Helical" evidence="1">
    <location>
        <begin position="79"/>
        <end position="98"/>
    </location>
</feature>
<dbReference type="EMBL" id="CP111024">
    <property type="protein sequence ID" value="WAR23364.1"/>
    <property type="molecule type" value="Genomic_DNA"/>
</dbReference>
<accession>A0ABY7FQC5</accession>
<organism evidence="2 3">
    <name type="scientific">Mya arenaria</name>
    <name type="common">Soft-shell clam</name>
    <dbReference type="NCBI Taxonomy" id="6604"/>
    <lineage>
        <taxon>Eukaryota</taxon>
        <taxon>Metazoa</taxon>
        <taxon>Spiralia</taxon>
        <taxon>Lophotrochozoa</taxon>
        <taxon>Mollusca</taxon>
        <taxon>Bivalvia</taxon>
        <taxon>Autobranchia</taxon>
        <taxon>Heteroconchia</taxon>
        <taxon>Euheterodonta</taxon>
        <taxon>Imparidentia</taxon>
        <taxon>Neoheterodontei</taxon>
        <taxon>Myida</taxon>
        <taxon>Myoidea</taxon>
        <taxon>Myidae</taxon>
        <taxon>Mya</taxon>
    </lineage>
</organism>
<dbReference type="Proteomes" id="UP001164746">
    <property type="component" value="Chromosome 13"/>
</dbReference>
<reference evidence="2" key="1">
    <citation type="submission" date="2022-11" db="EMBL/GenBank/DDBJ databases">
        <title>Centuries of genome instability and evolution in soft-shell clam transmissible cancer (bioRxiv).</title>
        <authorList>
            <person name="Hart S.F.M."/>
            <person name="Yonemitsu M.A."/>
            <person name="Giersch R.M."/>
            <person name="Beal B.F."/>
            <person name="Arriagada G."/>
            <person name="Davis B.W."/>
            <person name="Ostrander E.A."/>
            <person name="Goff S.P."/>
            <person name="Metzger M.J."/>
        </authorList>
    </citation>
    <scope>NUCLEOTIDE SEQUENCE</scope>
    <source>
        <strain evidence="2">MELC-2E11</strain>
        <tissue evidence="2">Siphon/mantle</tissue>
    </source>
</reference>
<keyword evidence="3" id="KW-1185">Reference proteome</keyword>
<keyword evidence="1" id="KW-1133">Transmembrane helix</keyword>